<dbReference type="GO" id="GO:0000978">
    <property type="term" value="F:RNA polymerase II cis-regulatory region sequence-specific DNA binding"/>
    <property type="evidence" value="ECO:0007669"/>
    <property type="project" value="InterPro"/>
</dbReference>
<evidence type="ECO:0000313" key="8">
    <source>
        <dbReference type="Proteomes" id="UP000092124"/>
    </source>
</evidence>
<reference evidence="7 8" key="1">
    <citation type="submission" date="2016-06" db="EMBL/GenBank/DDBJ databases">
        <title>The Draft Genome Sequence and Annotation of the Desert Woodrat Neotoma lepida.</title>
        <authorList>
            <person name="Campbell M."/>
            <person name="Oakeson K.F."/>
            <person name="Yandell M."/>
            <person name="Halpert J.R."/>
            <person name="Dearing D."/>
        </authorList>
    </citation>
    <scope>NUCLEOTIDE SEQUENCE [LARGE SCALE GENOMIC DNA]</scope>
    <source>
        <strain evidence="7">417</strain>
        <tissue evidence="7">Liver</tissue>
    </source>
</reference>
<dbReference type="EMBL" id="LZPO01007996">
    <property type="protein sequence ID" value="OBS82742.1"/>
    <property type="molecule type" value="Genomic_DNA"/>
</dbReference>
<dbReference type="InterPro" id="IPR046360">
    <property type="entry name" value="T-box_DNA-bd"/>
</dbReference>
<evidence type="ECO:0000256" key="4">
    <source>
        <dbReference type="ARBA" id="ARBA00023242"/>
    </source>
</evidence>
<gene>
    <name evidence="7" type="ORF">A6R68_23270</name>
</gene>
<proteinExistence type="predicted"/>
<dbReference type="STRING" id="56216.A0A1A6HYE4"/>
<accession>A0A1A6HYE4</accession>
<comment type="caution">
    <text evidence="5">Lacks conserved residue(s) required for the propagation of feature annotation.</text>
</comment>
<comment type="subcellular location">
    <subcellularLocation>
        <location evidence="5">Nucleus</location>
    </subcellularLocation>
</comment>
<dbReference type="GO" id="GO:0001525">
    <property type="term" value="P:angiogenesis"/>
    <property type="evidence" value="ECO:0007669"/>
    <property type="project" value="TreeGrafter"/>
</dbReference>
<keyword evidence="2 5" id="KW-0238">DNA-binding</keyword>
<dbReference type="InterPro" id="IPR036960">
    <property type="entry name" value="T-box_sf"/>
</dbReference>
<sequence>MSISKDSKRVKAREWDRLRGPQNSYQKGFRAATVHITTTRIPPPSPSISRCPSIHPQAVAKASVECCLLRYRHRVFSVGLRVEPSCGPARQTSSPPSHPQTIENIKVGLHEKELWKKFHEAGTEMIITKAGRF</sequence>
<dbReference type="AlphaFoldDB" id="A0A1A6HYE4"/>
<dbReference type="InterPro" id="IPR001699">
    <property type="entry name" value="TF_T-box"/>
</dbReference>
<keyword evidence="1" id="KW-0805">Transcription regulation</keyword>
<evidence type="ECO:0000256" key="2">
    <source>
        <dbReference type="ARBA" id="ARBA00023125"/>
    </source>
</evidence>
<dbReference type="GO" id="GO:0000981">
    <property type="term" value="F:DNA-binding transcription factor activity, RNA polymerase II-specific"/>
    <property type="evidence" value="ECO:0007669"/>
    <property type="project" value="TreeGrafter"/>
</dbReference>
<keyword evidence="8" id="KW-1185">Reference proteome</keyword>
<keyword evidence="4 5" id="KW-0539">Nucleus</keyword>
<dbReference type="GO" id="GO:0000785">
    <property type="term" value="C:chromatin"/>
    <property type="evidence" value="ECO:0007669"/>
    <property type="project" value="TreeGrafter"/>
</dbReference>
<dbReference type="OrthoDB" id="7442607at2759"/>
<dbReference type="SUPFAM" id="SSF49417">
    <property type="entry name" value="p53-like transcription factors"/>
    <property type="match status" value="1"/>
</dbReference>
<evidence type="ECO:0000256" key="3">
    <source>
        <dbReference type="ARBA" id="ARBA00023163"/>
    </source>
</evidence>
<evidence type="ECO:0000259" key="6">
    <source>
        <dbReference type="PROSITE" id="PS50252"/>
    </source>
</evidence>
<dbReference type="InterPro" id="IPR008967">
    <property type="entry name" value="p53-like_TF_DNA-bd_sf"/>
</dbReference>
<dbReference type="PANTHER" id="PTHR11267:SF29">
    <property type="entry name" value="T-BOX TRANSCRIPTION FACTOR TBX4"/>
    <property type="match status" value="1"/>
</dbReference>
<comment type="caution">
    <text evidence="7">The sequence shown here is derived from an EMBL/GenBank/DDBJ whole genome shotgun (WGS) entry which is preliminary data.</text>
</comment>
<protein>
    <recommendedName>
        <fullName evidence="6">T-box domain-containing protein</fullName>
    </recommendedName>
</protein>
<evidence type="ECO:0000256" key="1">
    <source>
        <dbReference type="ARBA" id="ARBA00023015"/>
    </source>
</evidence>
<dbReference type="GO" id="GO:0045893">
    <property type="term" value="P:positive regulation of DNA-templated transcription"/>
    <property type="evidence" value="ECO:0007669"/>
    <property type="project" value="InterPro"/>
</dbReference>
<dbReference type="GO" id="GO:0005634">
    <property type="term" value="C:nucleus"/>
    <property type="evidence" value="ECO:0007669"/>
    <property type="project" value="UniProtKB-SubCell"/>
</dbReference>
<keyword evidence="3" id="KW-0804">Transcription</keyword>
<evidence type="ECO:0000256" key="5">
    <source>
        <dbReference type="PROSITE-ProRule" id="PRU00201"/>
    </source>
</evidence>
<feature type="domain" description="T-box" evidence="6">
    <location>
        <begin position="109"/>
        <end position="133"/>
    </location>
</feature>
<organism evidence="7 8">
    <name type="scientific">Neotoma lepida</name>
    <name type="common">Desert woodrat</name>
    <dbReference type="NCBI Taxonomy" id="56216"/>
    <lineage>
        <taxon>Eukaryota</taxon>
        <taxon>Metazoa</taxon>
        <taxon>Chordata</taxon>
        <taxon>Craniata</taxon>
        <taxon>Vertebrata</taxon>
        <taxon>Euteleostomi</taxon>
        <taxon>Mammalia</taxon>
        <taxon>Eutheria</taxon>
        <taxon>Euarchontoglires</taxon>
        <taxon>Glires</taxon>
        <taxon>Rodentia</taxon>
        <taxon>Myomorpha</taxon>
        <taxon>Muroidea</taxon>
        <taxon>Cricetidae</taxon>
        <taxon>Neotominae</taxon>
        <taxon>Neotoma</taxon>
    </lineage>
</organism>
<dbReference type="GO" id="GO:0001708">
    <property type="term" value="P:cell fate specification"/>
    <property type="evidence" value="ECO:0007669"/>
    <property type="project" value="TreeGrafter"/>
</dbReference>
<dbReference type="Pfam" id="PF00907">
    <property type="entry name" value="T-box"/>
    <property type="match status" value="1"/>
</dbReference>
<dbReference type="PANTHER" id="PTHR11267">
    <property type="entry name" value="T-BOX PROTEIN-RELATED"/>
    <property type="match status" value="1"/>
</dbReference>
<dbReference type="PROSITE" id="PS50252">
    <property type="entry name" value="TBOX_3"/>
    <property type="match status" value="1"/>
</dbReference>
<dbReference type="Gene3D" id="2.60.40.820">
    <property type="entry name" value="Transcription factor, T-box"/>
    <property type="match status" value="1"/>
</dbReference>
<dbReference type="Proteomes" id="UP000092124">
    <property type="component" value="Unassembled WGS sequence"/>
</dbReference>
<name>A0A1A6HYE4_NEOLE</name>
<evidence type="ECO:0000313" key="7">
    <source>
        <dbReference type="EMBL" id="OBS82742.1"/>
    </source>
</evidence>